<dbReference type="InParanoid" id="A0A1P8B9E1"/>
<proteinExistence type="predicted"/>
<keyword evidence="1" id="KW-1133">Transmembrane helix</keyword>
<evidence type="ECO:0000256" key="1">
    <source>
        <dbReference type="SAM" id="Phobius"/>
    </source>
</evidence>
<organism evidence="3 4">
    <name type="scientific">Arabidopsis thaliana</name>
    <name type="common">Mouse-ear cress</name>
    <dbReference type="NCBI Taxonomy" id="3702"/>
    <lineage>
        <taxon>Eukaryota</taxon>
        <taxon>Viridiplantae</taxon>
        <taxon>Streptophyta</taxon>
        <taxon>Embryophyta</taxon>
        <taxon>Tracheophyta</taxon>
        <taxon>Spermatophyta</taxon>
        <taxon>Magnoliopsida</taxon>
        <taxon>eudicotyledons</taxon>
        <taxon>Gunneridae</taxon>
        <taxon>Pentapetalae</taxon>
        <taxon>rosids</taxon>
        <taxon>malvids</taxon>
        <taxon>Brassicales</taxon>
        <taxon>Brassicaceae</taxon>
        <taxon>Camelineae</taxon>
        <taxon>Arabidopsis</taxon>
    </lineage>
</organism>
<gene>
    <name evidence="2 3" type="ordered locus">At5g15843</name>
</gene>
<dbReference type="Proteomes" id="UP000006548">
    <property type="component" value="Chromosome 5"/>
</dbReference>
<feature type="transmembrane region" description="Helical" evidence="1">
    <location>
        <begin position="182"/>
        <end position="203"/>
    </location>
</feature>
<dbReference type="TAIR" id="AT5G15843"/>
<accession>A0A1P8B9E1</accession>
<protein>
    <submittedName>
        <fullName evidence="3">Transmembrane protein</fullName>
    </submittedName>
</protein>
<reference evidence="3 4" key="1">
    <citation type="journal article" date="2000" name="Nature">
        <title>Sequence and analysis of chromosome 5 of the plant Arabidopsis thaliana.</title>
        <authorList>
            <consortium name="Kazusa DNA Research Institute"/>
            <consortium name="Cold Spring Harbor and Washington University in St Louis Sequencing Consortium"/>
            <consortium name="European Union Arabidopsis Genome Sequencing Consortium"/>
            <person name="Tabata S."/>
            <person name="Kaneko T."/>
            <person name="Nakamura Y."/>
            <person name="Kotani H."/>
            <person name="Kato T."/>
            <person name="Asamizu E."/>
            <person name="Miyajima N."/>
            <person name="Sasamoto S."/>
            <person name="Kimura T."/>
            <person name="Hosouchi T."/>
            <person name="Kawashima K."/>
            <person name="Kohara M."/>
            <person name="Matsumoto M."/>
            <person name="Matsuno A."/>
            <person name="Muraki A."/>
            <person name="Nakayama S."/>
            <person name="Nakazaki N."/>
            <person name="Naruo K."/>
            <person name="Okumura S."/>
            <person name="Shinpo S."/>
            <person name="Takeuchi C."/>
            <person name="Wada T."/>
            <person name="Watanabe A."/>
            <person name="Yamada M."/>
            <person name="Yasuda M."/>
            <person name="Sato S."/>
            <person name="de la Bastide M."/>
            <person name="Huang E."/>
            <person name="Spiegel L."/>
            <person name="Gnoj L."/>
            <person name="O'Shaughnessy A."/>
            <person name="Preston R."/>
            <person name="Habermann K."/>
            <person name="Murray J."/>
            <person name="Johnson D."/>
            <person name="Rohlfing T."/>
            <person name="Nelson J."/>
            <person name="Stoneking T."/>
            <person name="Pepin K."/>
            <person name="Spieth J."/>
            <person name="Sekhon M."/>
            <person name="Armstrong J."/>
            <person name="Becker M."/>
            <person name="Belter E."/>
            <person name="Cordum H."/>
            <person name="Cordes M."/>
            <person name="Courtney L."/>
            <person name="Courtney W."/>
            <person name="Dante M."/>
            <person name="Du H."/>
            <person name="Edwards J."/>
            <person name="Fryman J."/>
            <person name="Haakensen B."/>
            <person name="Lamar E."/>
            <person name="Latreille P."/>
            <person name="Leonard S."/>
            <person name="Meyer R."/>
            <person name="Mulvaney E."/>
            <person name="Ozersky P."/>
            <person name="Riley A."/>
            <person name="Strowmatt C."/>
            <person name="Wagner-McPherson C."/>
            <person name="Wollam A."/>
            <person name="Yoakum M."/>
            <person name="Bell M."/>
            <person name="Dedhia N."/>
            <person name="Parnell L."/>
            <person name="Shah R."/>
            <person name="Rodriguez M."/>
            <person name="See L.H."/>
            <person name="Vil D."/>
            <person name="Baker J."/>
            <person name="Kirchoff K."/>
            <person name="Toth K."/>
            <person name="King L."/>
            <person name="Bahret A."/>
            <person name="Miller B."/>
            <person name="Marra M."/>
            <person name="Martienssen R."/>
            <person name="McCombie W.R."/>
            <person name="Wilson R.K."/>
            <person name="Murphy G."/>
            <person name="Bancroft I."/>
            <person name="Volckaert G."/>
            <person name="Wambutt R."/>
            <person name="Dusterhoft A."/>
            <person name="Stiekema W."/>
            <person name="Pohl T."/>
            <person name="Entian K.D."/>
            <person name="Terryn N."/>
            <person name="Hartley N."/>
            <person name="Bent E."/>
            <person name="Johnson S."/>
            <person name="Langham S.A."/>
            <person name="McCullagh B."/>
            <person name="Robben J."/>
            <person name="Grymonprez B."/>
            <person name="Zimmermann W."/>
            <person name="Ramsperger U."/>
            <person name="Wedler H."/>
            <person name="Balke K."/>
            <person name="Wedler E."/>
            <person name="Peters S."/>
            <person name="van Staveren M."/>
            <person name="Dirkse W."/>
            <person name="Mooijman P."/>
            <person name="Lankhorst R.K."/>
            <person name="Weitzenegger T."/>
            <person name="Bothe G."/>
            <person name="Rose M."/>
            <person name="Hauf J."/>
            <person name="Berneiser S."/>
            <person name="Hempel S."/>
            <person name="Feldpausch M."/>
            <person name="Lamberth S."/>
            <person name="Villarroel R."/>
            <person name="Gielen J."/>
            <person name="Ardiles W."/>
            <person name="Bents O."/>
            <person name="Lemcke K."/>
            <person name="Kolesov G."/>
            <person name="Mayer K."/>
            <person name="Rudd S."/>
            <person name="Schoof H."/>
            <person name="Schueller C."/>
            <person name="Zaccaria P."/>
            <person name="Mewes H.W."/>
            <person name="Bevan M."/>
            <person name="Fransz P."/>
        </authorList>
    </citation>
    <scope>NUCLEOTIDE SEQUENCE [LARGE SCALE GENOMIC DNA]</scope>
    <source>
        <strain evidence="4">cv. Columbia</strain>
    </source>
</reference>
<sequence length="225" mass="24795">MADGRRESVTCSGYREEYQNEGTIPYPVLYISIVLNPCSSASISLFANRPLTRGLISAYAFLEAYLIVFSNFLVFLFSLYLRTLASLSIGLSCVTVIIWLAGSGCCSTVPLGVLGCEAVVTHAVDSGTTPVSMDEILLVKFLCAIDQLLAVDQWICVYDERIHPAALWEDAKLKGEQPRSNLLGILITFFTFLLIHHQSLLWIGHCFLALVVSSGHGAERVSRNW</sequence>
<keyword evidence="1 3" id="KW-0812">Transmembrane</keyword>
<feature type="transmembrane region" description="Helical" evidence="1">
    <location>
        <begin position="59"/>
        <end position="78"/>
    </location>
</feature>
<evidence type="ECO:0000313" key="4">
    <source>
        <dbReference type="Proteomes" id="UP000006548"/>
    </source>
</evidence>
<dbReference type="GeneID" id="28721165"/>
<keyword evidence="1" id="KW-0472">Membrane</keyword>
<name>A0A1P8B9E1_ARATH</name>
<dbReference type="RefSeq" id="NP_001329974.1">
    <property type="nucleotide sequence ID" value="NM_001343425.1"/>
</dbReference>
<dbReference type="AlphaFoldDB" id="A0A1P8B9E1"/>
<reference evidence="4" key="2">
    <citation type="journal article" date="2017" name="Plant J.">
        <title>Araport11: a complete reannotation of the Arabidopsis thaliana reference genome.</title>
        <authorList>
            <person name="Cheng C.Y."/>
            <person name="Krishnakumar V."/>
            <person name="Chan A.P."/>
            <person name="Thibaud-Nissen F."/>
            <person name="Schobel S."/>
            <person name="Town C.D."/>
        </authorList>
    </citation>
    <scope>GENOME REANNOTATION</scope>
    <source>
        <strain evidence="4">cv. Columbia</strain>
    </source>
</reference>
<evidence type="ECO:0000313" key="3">
    <source>
        <dbReference type="EMBL" id="ANM68201.1"/>
    </source>
</evidence>
<dbReference type="EMBL" id="CP002688">
    <property type="protein sequence ID" value="ANM68201.1"/>
    <property type="molecule type" value="Genomic_DNA"/>
</dbReference>
<dbReference type="KEGG" id="ath:AT5G15843"/>
<evidence type="ECO:0000313" key="2">
    <source>
        <dbReference type="Araport" id="AT5G15843"/>
    </source>
</evidence>
<dbReference type="Araport" id="AT5G15843"/>
<feature type="transmembrane region" description="Helical" evidence="1">
    <location>
        <begin position="84"/>
        <end position="102"/>
    </location>
</feature>
<keyword evidence="4" id="KW-1185">Reference proteome</keyword>